<proteinExistence type="inferred from homology"/>
<dbReference type="KEGG" id="mev:Metev_1940"/>
<dbReference type="OrthoDB" id="19174at2157"/>
<dbReference type="Pfam" id="PF12850">
    <property type="entry name" value="Metallophos_2"/>
    <property type="match status" value="1"/>
</dbReference>
<protein>
    <recommendedName>
        <fullName evidence="1">Phosphoesterase</fullName>
        <ecNumber evidence="1">3.1.4.-</ecNumber>
    </recommendedName>
</protein>
<dbReference type="GO" id="GO:0046872">
    <property type="term" value="F:metal ion binding"/>
    <property type="evidence" value="ECO:0007669"/>
    <property type="project" value="UniProtKB-KW"/>
</dbReference>
<name>D7EA99_METEZ</name>
<dbReference type="STRING" id="644295.Metev_1940"/>
<dbReference type="RefSeq" id="WP_013195335.1">
    <property type="nucleotide sequence ID" value="NC_014253.1"/>
</dbReference>
<evidence type="ECO:0000313" key="4">
    <source>
        <dbReference type="Proteomes" id="UP000000391"/>
    </source>
</evidence>
<dbReference type="GO" id="GO:0016787">
    <property type="term" value="F:hydrolase activity"/>
    <property type="evidence" value="ECO:0007669"/>
    <property type="project" value="UniProtKB-UniRule"/>
</dbReference>
<dbReference type="HOGENOM" id="CLU_063749_3_2_2"/>
<dbReference type="SUPFAM" id="SSF56300">
    <property type="entry name" value="Metallo-dependent phosphatases"/>
    <property type="match status" value="1"/>
</dbReference>
<dbReference type="InterPro" id="IPR024654">
    <property type="entry name" value="Calcineurin-like_PHP_lpxH"/>
</dbReference>
<evidence type="ECO:0000256" key="1">
    <source>
        <dbReference type="RuleBase" id="RU362039"/>
    </source>
</evidence>
<reference evidence="3 4" key="1">
    <citation type="submission" date="2010-06" db="EMBL/GenBank/DDBJ databases">
        <title>Complete sequence chromosome of Methanohalobium evestigatum Z-7303.</title>
        <authorList>
            <consortium name="US DOE Joint Genome Institute"/>
            <person name="Lucas S."/>
            <person name="Copeland A."/>
            <person name="Lapidus A."/>
            <person name="Cheng J.-F."/>
            <person name="Bruce D."/>
            <person name="Goodwin L."/>
            <person name="Pitluck S."/>
            <person name="Saunders E."/>
            <person name="Detter J.C."/>
            <person name="Han C."/>
            <person name="Tapia R."/>
            <person name="Land M."/>
            <person name="Hauser L."/>
            <person name="Kyrpides N."/>
            <person name="Mikhailova N."/>
            <person name="Sieprawska-Lupa M."/>
            <person name="Whitman W.B."/>
            <person name="Anderson I."/>
            <person name="Woyke T."/>
        </authorList>
    </citation>
    <scope>NUCLEOTIDE SEQUENCE [LARGE SCALE GENOMIC DNA]</scope>
    <source>
        <strain evidence="4">ATCC BAA-1072 / DSM 3721 / NBRC 107634 / OCM 161 / Z-7303</strain>
    </source>
</reference>
<feature type="domain" description="Calcineurin-like phosphoesterase" evidence="2">
    <location>
        <begin position="1"/>
        <end position="146"/>
    </location>
</feature>
<evidence type="ECO:0000259" key="2">
    <source>
        <dbReference type="Pfam" id="PF12850"/>
    </source>
</evidence>
<dbReference type="InterPro" id="IPR029052">
    <property type="entry name" value="Metallo-depent_PP-like"/>
</dbReference>
<comment type="similarity">
    <text evidence="1">Belongs to the metallophosphoesterase superfamily. YfcE family.</text>
</comment>
<sequence length="178" mass="19702">MKIFAISDTHMKQAQIPQNLTGIIDDYDIIIHAGDFTSKGCYDEFESTGKLKAVYGNADDPELKEILPERTKFEIDGVRVGIIHQGALSVTDTLAYRYLALEMEVDVLVFGHLHRPIVEKEDVMLVCPGSPTKPRMSPPTGVEITIENGSVTGNIIELEGGSCDSLELTRKFMEEDES</sequence>
<dbReference type="NCBIfam" id="TIGR00040">
    <property type="entry name" value="yfcE"/>
    <property type="match status" value="1"/>
</dbReference>
<evidence type="ECO:0000313" key="3">
    <source>
        <dbReference type="EMBL" id="ADI74770.1"/>
    </source>
</evidence>
<dbReference type="Gene3D" id="3.60.21.10">
    <property type="match status" value="1"/>
</dbReference>
<dbReference type="Proteomes" id="UP000000391">
    <property type="component" value="Chromosome"/>
</dbReference>
<keyword evidence="1" id="KW-0479">Metal-binding</keyword>
<organism evidence="3 4">
    <name type="scientific">Methanohalobium evestigatum (strain ATCC BAA-1072 / DSM 3721 / NBRC 107634 / OCM 161 / Z-7303)</name>
    <dbReference type="NCBI Taxonomy" id="644295"/>
    <lineage>
        <taxon>Archaea</taxon>
        <taxon>Methanobacteriati</taxon>
        <taxon>Methanobacteriota</taxon>
        <taxon>Stenosarchaea group</taxon>
        <taxon>Methanomicrobia</taxon>
        <taxon>Methanosarcinales</taxon>
        <taxon>Methanosarcinaceae</taxon>
        <taxon>Methanohalobium</taxon>
    </lineage>
</organism>
<keyword evidence="4" id="KW-1185">Reference proteome</keyword>
<dbReference type="EMBL" id="CP002069">
    <property type="protein sequence ID" value="ADI74770.1"/>
    <property type="molecule type" value="Genomic_DNA"/>
</dbReference>
<dbReference type="InterPro" id="IPR000979">
    <property type="entry name" value="Phosphodiesterase_MJ0936/Vps29"/>
</dbReference>
<dbReference type="EC" id="3.1.4.-" evidence="1"/>
<comment type="cofactor">
    <cofactor evidence="1">
        <name>a divalent metal cation</name>
        <dbReference type="ChEBI" id="CHEBI:60240"/>
    </cofactor>
</comment>
<gene>
    <name evidence="3" type="ordered locus">Metev_1940</name>
</gene>
<dbReference type="GeneID" id="9347599"/>
<accession>D7EA99</accession>
<dbReference type="AlphaFoldDB" id="D7EA99"/>
<dbReference type="PANTHER" id="PTHR11124">
    <property type="entry name" value="VACUOLAR SORTING PROTEIN VPS29"/>
    <property type="match status" value="1"/>
</dbReference>